<name>A0A0D9X5X9_9ORYZ</name>
<dbReference type="AlphaFoldDB" id="A0A0D9X5X9"/>
<evidence type="ECO:0008006" key="3">
    <source>
        <dbReference type="Google" id="ProtNLM"/>
    </source>
</evidence>
<dbReference type="EnsemblPlants" id="LPERR08G07060.1">
    <property type="protein sequence ID" value="LPERR08G07060.1"/>
    <property type="gene ID" value="LPERR08G07060"/>
</dbReference>
<dbReference type="Gramene" id="LPERR08G07060.1">
    <property type="protein sequence ID" value="LPERR08G07060.1"/>
    <property type="gene ID" value="LPERR08G07060"/>
</dbReference>
<sequence length="243" mass="28390">MKRFQKWYSRASTEFDISIFTVRVPGEIFCSSESLVTVYFEDLHALYHRKRLDLKIVNTHVGFLHPERITEPSHTFSLDEKNLPEHVKMMTPDERRASVDMKTHEKMLDVAAYIATTLVAVSENDIIYAPYGFNSFKRFFQQLGKQPERKEILCHKQTVGTVHCGYYVCEFLRVNGKYCANYDLVTCKSDRQLDDTSIQNIQRDKCSFIHRECAHKRGRFFDTTGILSLPEYDTLSNWPKPTP</sequence>
<reference evidence="2" key="2">
    <citation type="submission" date="2013-12" db="EMBL/GenBank/DDBJ databases">
        <authorList>
            <person name="Yu Y."/>
            <person name="Lee S."/>
            <person name="de Baynast K."/>
            <person name="Wissotski M."/>
            <person name="Liu L."/>
            <person name="Talag J."/>
            <person name="Goicoechea J."/>
            <person name="Angelova A."/>
            <person name="Jetty R."/>
            <person name="Kudrna D."/>
            <person name="Golser W."/>
            <person name="Rivera L."/>
            <person name="Zhang J."/>
            <person name="Wing R."/>
        </authorList>
    </citation>
    <scope>NUCLEOTIDE SEQUENCE</scope>
</reference>
<organism evidence="1 2">
    <name type="scientific">Leersia perrieri</name>
    <dbReference type="NCBI Taxonomy" id="77586"/>
    <lineage>
        <taxon>Eukaryota</taxon>
        <taxon>Viridiplantae</taxon>
        <taxon>Streptophyta</taxon>
        <taxon>Embryophyta</taxon>
        <taxon>Tracheophyta</taxon>
        <taxon>Spermatophyta</taxon>
        <taxon>Magnoliopsida</taxon>
        <taxon>Liliopsida</taxon>
        <taxon>Poales</taxon>
        <taxon>Poaceae</taxon>
        <taxon>BOP clade</taxon>
        <taxon>Oryzoideae</taxon>
        <taxon>Oryzeae</taxon>
        <taxon>Oryzinae</taxon>
        <taxon>Leersia</taxon>
    </lineage>
</organism>
<evidence type="ECO:0000313" key="2">
    <source>
        <dbReference type="Proteomes" id="UP000032180"/>
    </source>
</evidence>
<keyword evidence="2" id="KW-1185">Reference proteome</keyword>
<proteinExistence type="predicted"/>
<accession>A0A0D9X5X9</accession>
<reference evidence="1" key="3">
    <citation type="submission" date="2015-04" db="UniProtKB">
        <authorList>
            <consortium name="EnsemblPlants"/>
        </authorList>
    </citation>
    <scope>IDENTIFICATION</scope>
</reference>
<protein>
    <recommendedName>
        <fullName evidence="3">Ubiquitin-like protease family profile domain-containing protein</fullName>
    </recommendedName>
</protein>
<dbReference type="Proteomes" id="UP000032180">
    <property type="component" value="Chromosome 8"/>
</dbReference>
<evidence type="ECO:0000313" key="1">
    <source>
        <dbReference type="EnsemblPlants" id="LPERR08G07060.1"/>
    </source>
</evidence>
<reference evidence="1 2" key="1">
    <citation type="submission" date="2012-08" db="EMBL/GenBank/DDBJ databases">
        <title>Oryza genome evolution.</title>
        <authorList>
            <person name="Wing R.A."/>
        </authorList>
    </citation>
    <scope>NUCLEOTIDE SEQUENCE</scope>
</reference>
<dbReference type="HOGENOM" id="CLU_010199_5_0_1"/>